<feature type="signal peptide" evidence="2">
    <location>
        <begin position="1"/>
        <end position="39"/>
    </location>
</feature>
<feature type="chain" id="PRO_5041342319" evidence="2">
    <location>
        <begin position="40"/>
        <end position="302"/>
    </location>
</feature>
<accession>A0AA38PDP4</accession>
<organism evidence="3 4">
    <name type="scientific">Lentinula raphanica</name>
    <dbReference type="NCBI Taxonomy" id="153919"/>
    <lineage>
        <taxon>Eukaryota</taxon>
        <taxon>Fungi</taxon>
        <taxon>Dikarya</taxon>
        <taxon>Basidiomycota</taxon>
        <taxon>Agaricomycotina</taxon>
        <taxon>Agaricomycetes</taxon>
        <taxon>Agaricomycetidae</taxon>
        <taxon>Agaricales</taxon>
        <taxon>Marasmiineae</taxon>
        <taxon>Omphalotaceae</taxon>
        <taxon>Lentinula</taxon>
    </lineage>
</organism>
<dbReference type="Proteomes" id="UP001163846">
    <property type="component" value="Unassembled WGS sequence"/>
</dbReference>
<reference evidence="3" key="1">
    <citation type="submission" date="2022-08" db="EMBL/GenBank/DDBJ databases">
        <authorList>
            <consortium name="DOE Joint Genome Institute"/>
            <person name="Min B."/>
            <person name="Riley R."/>
            <person name="Sierra-Patev S."/>
            <person name="Naranjo-Ortiz M."/>
            <person name="Looney B."/>
            <person name="Konkel Z."/>
            <person name="Slot J.C."/>
            <person name="Sakamoto Y."/>
            <person name="Steenwyk J.L."/>
            <person name="Rokas A."/>
            <person name="Carro J."/>
            <person name="Camarero S."/>
            <person name="Ferreira P."/>
            <person name="Molpeceres G."/>
            <person name="Ruiz-Duenas F.J."/>
            <person name="Serrano A."/>
            <person name="Henrissat B."/>
            <person name="Drula E."/>
            <person name="Hughes K.W."/>
            <person name="Mata J.L."/>
            <person name="Ishikawa N.K."/>
            <person name="Vargas-Isla R."/>
            <person name="Ushijima S."/>
            <person name="Smith C.A."/>
            <person name="Ahrendt S."/>
            <person name="Andreopoulos W."/>
            <person name="He G."/>
            <person name="Labutti K."/>
            <person name="Lipzen A."/>
            <person name="Ng V."/>
            <person name="Sandor L."/>
            <person name="Barry K."/>
            <person name="Martinez A.T."/>
            <person name="Xiao Y."/>
            <person name="Gibbons J.G."/>
            <person name="Terashima K."/>
            <person name="Hibbett D.S."/>
            <person name="Grigoriev I.V."/>
        </authorList>
    </citation>
    <scope>NUCLEOTIDE SEQUENCE</scope>
    <source>
        <strain evidence="3">TFB9207</strain>
    </source>
</reference>
<keyword evidence="4" id="KW-1185">Reference proteome</keyword>
<dbReference type="AlphaFoldDB" id="A0AA38PDP4"/>
<feature type="region of interest" description="Disordered" evidence="1">
    <location>
        <begin position="277"/>
        <end position="302"/>
    </location>
</feature>
<gene>
    <name evidence="3" type="ORF">F5878DRAFT_659107</name>
</gene>
<comment type="caution">
    <text evidence="3">The sequence shown here is derived from an EMBL/GenBank/DDBJ whole genome shotgun (WGS) entry which is preliminary data.</text>
</comment>
<name>A0AA38PDP4_9AGAR</name>
<keyword evidence="2" id="KW-0732">Signal</keyword>
<protein>
    <submittedName>
        <fullName evidence="3">Uncharacterized protein</fullName>
    </submittedName>
</protein>
<proteinExistence type="predicted"/>
<dbReference type="EMBL" id="MU806065">
    <property type="protein sequence ID" value="KAJ3840748.1"/>
    <property type="molecule type" value="Genomic_DNA"/>
</dbReference>
<sequence length="302" mass="32834">MQPQINSVARTNRMHVHQCIFLLLLHLLVSLVVPTIGAAVPLPPVSTNVAATATFVSPTLTTPIPTIKVTAQVRFISDAGTQIDSGVTSVGQWQMDAKLAVRRMLDLALALAVGNPTNPRSGGTPKTKVNLDLQSWGQGSAPSSKFGFEVTVSAWPGKTGFRHLWGWRKSTLKGDVELTPLSSDHCNDHCEHHGRYKIQSGTLNDESTKKRLVTVANDRVVNNPIGMDNTDIPLGSLPPPATPDLSKNKKAQVRMLFSCCLGERTFTDLMPMYTPRVNSETSHMHNKREEDDEADQAGVGGR</sequence>
<evidence type="ECO:0000256" key="1">
    <source>
        <dbReference type="SAM" id="MobiDB-lite"/>
    </source>
</evidence>
<evidence type="ECO:0000256" key="2">
    <source>
        <dbReference type="SAM" id="SignalP"/>
    </source>
</evidence>
<evidence type="ECO:0000313" key="4">
    <source>
        <dbReference type="Proteomes" id="UP001163846"/>
    </source>
</evidence>
<evidence type="ECO:0000313" key="3">
    <source>
        <dbReference type="EMBL" id="KAJ3840748.1"/>
    </source>
</evidence>